<evidence type="ECO:0000313" key="3">
    <source>
        <dbReference type="Proteomes" id="UP000824469"/>
    </source>
</evidence>
<accession>A0AA38FKC7</accession>
<gene>
    <name evidence="2" type="ORF">KI387_009996</name>
</gene>
<keyword evidence="3" id="KW-1185">Reference proteome</keyword>
<dbReference type="PANTHER" id="PTHR34365">
    <property type="entry name" value="ENOLASE (DUF1399)"/>
    <property type="match status" value="1"/>
</dbReference>
<evidence type="ECO:0000313" key="2">
    <source>
        <dbReference type="EMBL" id="KAH9305592.1"/>
    </source>
</evidence>
<dbReference type="PANTHER" id="PTHR34365:SF2">
    <property type="entry name" value="ENOLASE (DUF1399)"/>
    <property type="match status" value="1"/>
</dbReference>
<name>A0AA38FKC7_TAXCH</name>
<dbReference type="AlphaFoldDB" id="A0AA38FKC7"/>
<sequence length="311" mass="35371">MLEAPSLTVDKSIPIKSKCLQKNLGPDHPQLRIVASVTPPIQAPYLLKCIPDRVTDDTGAMVSDYVLRMNKYRPQEGRWISRTVLNHAGYRMFRCTHQRMLWALQVLIADDLENHRMTWEISSGEIFTIQMPIEQLNWERHLEFTLKNTPKGKSARLLNGRKLQYQVKEAKAEEEEGFVTLVRYTPQCPQGKATALFNWKVSAMEFLPEEDALLVLLLCNATVRTVADFGGDSVGDFFIKRRKKETTPGKRDWGSVVVQNSVSASDLSFWYLNPREVLGIPGVDEKPSRLNSEEQVHVYTSGSWLFMDGGA</sequence>
<proteinExistence type="predicted"/>
<protein>
    <recommendedName>
        <fullName evidence="1">GRPD C-terminal domain-containing protein</fullName>
    </recommendedName>
</protein>
<feature type="domain" description="GRPD C-terminal" evidence="1">
    <location>
        <begin position="111"/>
        <end position="206"/>
    </location>
</feature>
<organism evidence="2 3">
    <name type="scientific">Taxus chinensis</name>
    <name type="common">Chinese yew</name>
    <name type="synonym">Taxus wallichiana var. chinensis</name>
    <dbReference type="NCBI Taxonomy" id="29808"/>
    <lineage>
        <taxon>Eukaryota</taxon>
        <taxon>Viridiplantae</taxon>
        <taxon>Streptophyta</taxon>
        <taxon>Embryophyta</taxon>
        <taxon>Tracheophyta</taxon>
        <taxon>Spermatophyta</taxon>
        <taxon>Pinopsida</taxon>
        <taxon>Pinidae</taxon>
        <taxon>Conifers II</taxon>
        <taxon>Cupressales</taxon>
        <taxon>Taxaceae</taxon>
        <taxon>Taxus</taxon>
    </lineage>
</organism>
<dbReference type="Proteomes" id="UP000824469">
    <property type="component" value="Unassembled WGS sequence"/>
</dbReference>
<comment type="caution">
    <text evidence="2">The sequence shown here is derived from an EMBL/GenBank/DDBJ whole genome shotgun (WGS) entry which is preliminary data.</text>
</comment>
<dbReference type="InterPro" id="IPR057518">
    <property type="entry name" value="GRDP_C"/>
</dbReference>
<dbReference type="EMBL" id="JAHRHJ020000008">
    <property type="protein sequence ID" value="KAH9305592.1"/>
    <property type="molecule type" value="Genomic_DNA"/>
</dbReference>
<reference evidence="2 3" key="1">
    <citation type="journal article" date="2021" name="Nat. Plants">
        <title>The Taxus genome provides insights into paclitaxel biosynthesis.</title>
        <authorList>
            <person name="Xiong X."/>
            <person name="Gou J."/>
            <person name="Liao Q."/>
            <person name="Li Y."/>
            <person name="Zhou Q."/>
            <person name="Bi G."/>
            <person name="Li C."/>
            <person name="Du R."/>
            <person name="Wang X."/>
            <person name="Sun T."/>
            <person name="Guo L."/>
            <person name="Liang H."/>
            <person name="Lu P."/>
            <person name="Wu Y."/>
            <person name="Zhang Z."/>
            <person name="Ro D.K."/>
            <person name="Shang Y."/>
            <person name="Huang S."/>
            <person name="Yan J."/>
        </authorList>
    </citation>
    <scope>NUCLEOTIDE SEQUENCE [LARGE SCALE GENOMIC DNA]</scope>
    <source>
        <strain evidence="2">Ta-2019</strain>
    </source>
</reference>
<evidence type="ECO:0000259" key="1">
    <source>
        <dbReference type="Pfam" id="PF25335"/>
    </source>
</evidence>
<dbReference type="InterPro" id="IPR009836">
    <property type="entry name" value="GRDP-like"/>
</dbReference>
<dbReference type="Pfam" id="PF25335">
    <property type="entry name" value="GRDP_C"/>
    <property type="match status" value="1"/>
</dbReference>